<protein>
    <submittedName>
        <fullName evidence="1">Uncharacterized protein</fullName>
    </submittedName>
</protein>
<comment type="caution">
    <text evidence="1">The sequence shown here is derived from an EMBL/GenBank/DDBJ whole genome shotgun (WGS) entry which is preliminary data.</text>
</comment>
<proteinExistence type="predicted"/>
<evidence type="ECO:0000313" key="2">
    <source>
        <dbReference type="Proteomes" id="UP000526501"/>
    </source>
</evidence>
<evidence type="ECO:0000313" key="1">
    <source>
        <dbReference type="EMBL" id="MBC2606839.1"/>
    </source>
</evidence>
<dbReference type="RefSeq" id="WP_185660710.1">
    <property type="nucleotide sequence ID" value="NZ_CAWPOO010000012.1"/>
</dbReference>
<dbReference type="AlphaFoldDB" id="A0A7X1B711"/>
<gene>
    <name evidence="1" type="ORF">H5P27_12365</name>
</gene>
<accession>A0A7X1B711</accession>
<dbReference type="EMBL" id="JACHVC010000012">
    <property type="protein sequence ID" value="MBC2606839.1"/>
    <property type="molecule type" value="Genomic_DNA"/>
</dbReference>
<reference evidence="1 2" key="1">
    <citation type="submission" date="2020-07" db="EMBL/GenBank/DDBJ databases">
        <authorList>
            <person name="Feng X."/>
        </authorList>
    </citation>
    <scope>NUCLEOTIDE SEQUENCE [LARGE SCALE GENOMIC DNA]</scope>
    <source>
        <strain evidence="1 2">JCM23202</strain>
    </source>
</reference>
<dbReference type="Proteomes" id="UP000526501">
    <property type="component" value="Unassembled WGS sequence"/>
</dbReference>
<keyword evidence="2" id="KW-1185">Reference proteome</keyword>
<name>A0A7X1B711_9BACT</name>
<organism evidence="1 2">
    <name type="scientific">Pelagicoccus albus</name>
    <dbReference type="NCBI Taxonomy" id="415222"/>
    <lineage>
        <taxon>Bacteria</taxon>
        <taxon>Pseudomonadati</taxon>
        <taxon>Verrucomicrobiota</taxon>
        <taxon>Opitutia</taxon>
        <taxon>Puniceicoccales</taxon>
        <taxon>Pelagicoccaceae</taxon>
        <taxon>Pelagicoccus</taxon>
    </lineage>
</organism>
<sequence>MNRLKIFLYSVFLTVSYSSVESAIMSPEERLEKLEKIGEALATEVRPVEPDLLSVAPSPFSANLGHKEIEVIEEVKEVVLTDDQVLEALADQIKPSGVFNLGGEYFLMFKDGRRGSGSQLKVSLNDSEYIVLLSDITGVTYQLRYKTAELQRELN</sequence>